<feature type="region of interest" description="Disordered" evidence="1">
    <location>
        <begin position="1"/>
        <end position="77"/>
    </location>
</feature>
<keyword evidence="3" id="KW-1185">Reference proteome</keyword>
<dbReference type="Proteomes" id="UP001595625">
    <property type="component" value="Unassembled WGS sequence"/>
</dbReference>
<reference evidence="3" key="1">
    <citation type="journal article" date="2019" name="Int. J. Syst. Evol. Microbiol.">
        <title>The Global Catalogue of Microorganisms (GCM) 10K type strain sequencing project: providing services to taxonomists for standard genome sequencing and annotation.</title>
        <authorList>
            <consortium name="The Broad Institute Genomics Platform"/>
            <consortium name="The Broad Institute Genome Sequencing Center for Infectious Disease"/>
            <person name="Wu L."/>
            <person name="Ma J."/>
        </authorList>
    </citation>
    <scope>NUCLEOTIDE SEQUENCE [LARGE SCALE GENOMIC DNA]</scope>
    <source>
        <strain evidence="3">CCM 320</strain>
    </source>
</reference>
<evidence type="ECO:0000256" key="1">
    <source>
        <dbReference type="SAM" id="MobiDB-lite"/>
    </source>
</evidence>
<evidence type="ECO:0008006" key="4">
    <source>
        <dbReference type="Google" id="ProtNLM"/>
    </source>
</evidence>
<feature type="compositionally biased region" description="Basic and acidic residues" evidence="1">
    <location>
        <begin position="1"/>
        <end position="16"/>
    </location>
</feature>
<evidence type="ECO:0000313" key="3">
    <source>
        <dbReference type="Proteomes" id="UP001595625"/>
    </source>
</evidence>
<name>A0ABV7KLP8_PLAOK</name>
<sequence>MSDKKHFTEDDRKERTGAPMDNPEQSKTDKESLSEMHEEEMNVDTIPLEDLKQEQQEEKNPRETKSDSSSEDKFSGS</sequence>
<dbReference type="EMBL" id="JBHRUJ010000005">
    <property type="protein sequence ID" value="MFC3210337.1"/>
    <property type="molecule type" value="Genomic_DNA"/>
</dbReference>
<feature type="compositionally biased region" description="Basic and acidic residues" evidence="1">
    <location>
        <begin position="24"/>
        <end position="40"/>
    </location>
</feature>
<feature type="compositionally biased region" description="Basic and acidic residues" evidence="1">
    <location>
        <begin position="49"/>
        <end position="77"/>
    </location>
</feature>
<proteinExistence type="predicted"/>
<evidence type="ECO:0000313" key="2">
    <source>
        <dbReference type="EMBL" id="MFC3210337.1"/>
    </source>
</evidence>
<gene>
    <name evidence="2" type="ORF">ACFOEJ_04510</name>
</gene>
<organism evidence="2 3">
    <name type="scientific">Planomicrobium okeanokoites</name>
    <name type="common">Planococcus okeanokoites</name>
    <name type="synonym">Flavobacterium okeanokoites</name>
    <dbReference type="NCBI Taxonomy" id="244"/>
    <lineage>
        <taxon>Bacteria</taxon>
        <taxon>Bacillati</taxon>
        <taxon>Bacillota</taxon>
        <taxon>Bacilli</taxon>
        <taxon>Bacillales</taxon>
        <taxon>Caryophanaceae</taxon>
        <taxon>Planomicrobium</taxon>
    </lineage>
</organism>
<comment type="caution">
    <text evidence="2">The sequence shown here is derived from an EMBL/GenBank/DDBJ whole genome shotgun (WGS) entry which is preliminary data.</text>
</comment>
<protein>
    <recommendedName>
        <fullName evidence="4">YfhD-like protein</fullName>
    </recommendedName>
</protein>
<dbReference type="RefSeq" id="WP_084244035.1">
    <property type="nucleotide sequence ID" value="NZ_CANMQG010000008.1"/>
</dbReference>
<accession>A0ABV7KLP8</accession>